<gene>
    <name evidence="1" type="ORF">BABINDRAFT_73022</name>
</gene>
<dbReference type="AlphaFoldDB" id="A0A1E3QY22"/>
<evidence type="ECO:0000313" key="1">
    <source>
        <dbReference type="EMBL" id="ODQ82501.1"/>
    </source>
</evidence>
<dbReference type="RefSeq" id="XP_018987829.1">
    <property type="nucleotide sequence ID" value="XM_019132601.1"/>
</dbReference>
<name>A0A1E3QY22_9ASCO</name>
<protein>
    <submittedName>
        <fullName evidence="1">Uncharacterized protein</fullName>
    </submittedName>
</protein>
<evidence type="ECO:0000313" key="2">
    <source>
        <dbReference type="Proteomes" id="UP000094336"/>
    </source>
</evidence>
<dbReference type="Proteomes" id="UP000094336">
    <property type="component" value="Unassembled WGS sequence"/>
</dbReference>
<reference evidence="2" key="1">
    <citation type="submission" date="2016-05" db="EMBL/GenBank/DDBJ databases">
        <title>Comparative genomics of biotechnologically important yeasts.</title>
        <authorList>
            <consortium name="DOE Joint Genome Institute"/>
            <person name="Riley R."/>
            <person name="Haridas S."/>
            <person name="Wolfe K.H."/>
            <person name="Lopes M.R."/>
            <person name="Hittinger C.T."/>
            <person name="Goker M."/>
            <person name="Salamov A."/>
            <person name="Wisecaver J."/>
            <person name="Long T.M."/>
            <person name="Aerts A.L."/>
            <person name="Barry K."/>
            <person name="Choi C."/>
            <person name="Clum A."/>
            <person name="Coughlan A.Y."/>
            <person name="Deshpande S."/>
            <person name="Douglass A.P."/>
            <person name="Hanson S.J."/>
            <person name="Klenk H.-P."/>
            <person name="Labutti K."/>
            <person name="Lapidus A."/>
            <person name="Lindquist E."/>
            <person name="Lipzen A."/>
            <person name="Meier-Kolthoff J.P."/>
            <person name="Ohm R.A."/>
            <person name="Otillar R.P."/>
            <person name="Pangilinan J."/>
            <person name="Peng Y."/>
            <person name="Rokas A."/>
            <person name="Rosa C.A."/>
            <person name="Scheuner C."/>
            <person name="Sibirny A.A."/>
            <person name="Slot J.C."/>
            <person name="Stielow J.B."/>
            <person name="Sun H."/>
            <person name="Kurtzman C.P."/>
            <person name="Blackwell M."/>
            <person name="Grigoriev I.V."/>
            <person name="Jeffries T.W."/>
        </authorList>
    </citation>
    <scope>NUCLEOTIDE SEQUENCE [LARGE SCALE GENOMIC DNA]</scope>
    <source>
        <strain evidence="2">NRRL Y-12698</strain>
    </source>
</reference>
<accession>A0A1E3QY22</accession>
<dbReference type="EMBL" id="KV454426">
    <property type="protein sequence ID" value="ODQ82501.1"/>
    <property type="molecule type" value="Genomic_DNA"/>
</dbReference>
<sequence>MLVAFSCEAVASPGSFGKPGHNRQQKRKPVHTMSVSTHFVYVYIGWQWLELPTVSYSLFFLLPSEIGAS</sequence>
<keyword evidence="2" id="KW-1185">Reference proteome</keyword>
<dbReference type="GeneID" id="30150454"/>
<proteinExistence type="predicted"/>
<organism evidence="1 2">
    <name type="scientific">Babjeviella inositovora NRRL Y-12698</name>
    <dbReference type="NCBI Taxonomy" id="984486"/>
    <lineage>
        <taxon>Eukaryota</taxon>
        <taxon>Fungi</taxon>
        <taxon>Dikarya</taxon>
        <taxon>Ascomycota</taxon>
        <taxon>Saccharomycotina</taxon>
        <taxon>Pichiomycetes</taxon>
        <taxon>Serinales incertae sedis</taxon>
        <taxon>Babjeviella</taxon>
    </lineage>
</organism>